<name>A0ABM8DFZ7_9GAMM</name>
<evidence type="ECO:0000313" key="3">
    <source>
        <dbReference type="Proteomes" id="UP001317822"/>
    </source>
</evidence>
<gene>
    <name evidence="2" type="ORF">LA521A_27350</name>
</gene>
<feature type="domain" description="HNH nuclease" evidence="1">
    <location>
        <begin position="54"/>
        <end position="96"/>
    </location>
</feature>
<keyword evidence="3" id="KW-1185">Reference proteome</keyword>
<dbReference type="InterPro" id="IPR044925">
    <property type="entry name" value="His-Me_finger_sf"/>
</dbReference>
<organism evidence="2 3">
    <name type="scientific">Lysobacter auxotrophicus</name>
    <dbReference type="NCBI Taxonomy" id="2992573"/>
    <lineage>
        <taxon>Bacteria</taxon>
        <taxon>Pseudomonadati</taxon>
        <taxon>Pseudomonadota</taxon>
        <taxon>Gammaproteobacteria</taxon>
        <taxon>Lysobacterales</taxon>
        <taxon>Lysobacteraceae</taxon>
        <taxon>Lysobacter</taxon>
    </lineage>
</organism>
<sequence length="175" mass="19059">MKEIPGFEGYWASEEGLIYSARSGSLNLLSSQPDKHGYQRVTLKGSTGRDRQPVHRLVLLAFAGLPKPGSVCRHMDGDKANNRPANLQWGTHAENAADAIRHGTLGHSMKARHRRLSAAQVLDIRLRAAAGEPSRCLANEFHVHPSYIPRLIRGRNWPAANEGEGGVKSSPSLAA</sequence>
<evidence type="ECO:0000313" key="2">
    <source>
        <dbReference type="EMBL" id="BDU17534.1"/>
    </source>
</evidence>
<keyword evidence="2" id="KW-0540">Nuclease</keyword>
<dbReference type="SUPFAM" id="SSF54060">
    <property type="entry name" value="His-Me finger endonucleases"/>
    <property type="match status" value="1"/>
</dbReference>
<keyword evidence="2" id="KW-0255">Endonuclease</keyword>
<proteinExistence type="predicted"/>
<evidence type="ECO:0000259" key="1">
    <source>
        <dbReference type="Pfam" id="PF13392"/>
    </source>
</evidence>
<keyword evidence="2" id="KW-0378">Hydrolase</keyword>
<dbReference type="Gene3D" id="3.90.75.20">
    <property type="match status" value="1"/>
</dbReference>
<dbReference type="Pfam" id="PF13392">
    <property type="entry name" value="HNH_3"/>
    <property type="match status" value="1"/>
</dbReference>
<dbReference type="InterPro" id="IPR003615">
    <property type="entry name" value="HNH_nuc"/>
</dbReference>
<dbReference type="GO" id="GO:0004519">
    <property type="term" value="F:endonuclease activity"/>
    <property type="evidence" value="ECO:0007669"/>
    <property type="project" value="UniProtKB-KW"/>
</dbReference>
<accession>A0ABM8DFZ7</accession>
<protein>
    <submittedName>
        <fullName evidence="2">NUMOD4 motif-containing HNH endonuclease</fullName>
    </submittedName>
</protein>
<reference evidence="2 3" key="1">
    <citation type="journal article" date="2023" name="Int. J. Syst. Evol. Microbiol.">
        <title>Physiological and genomic analyses of cobalamin (vitamin B12)-auxotrophy of Lysobacter auxotrophicus sp. nov., a methionine-auxotrophic chitinolytic bacterium isolated from chitin-treated soil.</title>
        <authorList>
            <person name="Saito A."/>
            <person name="Dohra H."/>
            <person name="Hamada M."/>
            <person name="Moriuchi R."/>
            <person name="Kotsuchibashi Y."/>
            <person name="Mori K."/>
        </authorList>
    </citation>
    <scope>NUCLEOTIDE SEQUENCE [LARGE SCALE GENOMIC DNA]</scope>
    <source>
        <strain evidence="2 3">5-21a</strain>
    </source>
</reference>
<dbReference type="Proteomes" id="UP001317822">
    <property type="component" value="Chromosome"/>
</dbReference>
<dbReference type="EMBL" id="AP027041">
    <property type="protein sequence ID" value="BDU17534.1"/>
    <property type="molecule type" value="Genomic_DNA"/>
</dbReference>